<evidence type="ECO:0000313" key="1">
    <source>
        <dbReference type="EMBL" id="SDJ71569.1"/>
    </source>
</evidence>
<organism evidence="1 2">
    <name type="scientific">Sediminibacillus albus</name>
    <dbReference type="NCBI Taxonomy" id="407036"/>
    <lineage>
        <taxon>Bacteria</taxon>
        <taxon>Bacillati</taxon>
        <taxon>Bacillota</taxon>
        <taxon>Bacilli</taxon>
        <taxon>Bacillales</taxon>
        <taxon>Bacillaceae</taxon>
        <taxon>Sediminibacillus</taxon>
    </lineage>
</organism>
<reference evidence="1 2" key="1">
    <citation type="submission" date="2016-10" db="EMBL/GenBank/DDBJ databases">
        <authorList>
            <person name="de Groot N.N."/>
        </authorList>
    </citation>
    <scope>NUCLEOTIDE SEQUENCE [LARGE SCALE GENOMIC DNA]</scope>
    <source>
        <strain evidence="1 2">CGMCC 1.6502</strain>
    </source>
</reference>
<accession>A0A1G8W000</accession>
<dbReference type="EMBL" id="FNFL01000001">
    <property type="protein sequence ID" value="SDJ71569.1"/>
    <property type="molecule type" value="Genomic_DNA"/>
</dbReference>
<proteinExistence type="predicted"/>
<protein>
    <submittedName>
        <fullName evidence="1">Uncharacterized protein</fullName>
    </submittedName>
</protein>
<keyword evidence="2" id="KW-1185">Reference proteome</keyword>
<dbReference type="Proteomes" id="UP000198694">
    <property type="component" value="Unassembled WGS sequence"/>
</dbReference>
<gene>
    <name evidence="1" type="ORF">SAMN05216243_0470</name>
</gene>
<sequence length="31" mass="3627">MSKYFDAAFGYGKPLLVIYKGFSFVLKEEDY</sequence>
<evidence type="ECO:0000313" key="2">
    <source>
        <dbReference type="Proteomes" id="UP000198694"/>
    </source>
</evidence>
<name>A0A1G8W000_9BACI</name>
<dbReference type="AlphaFoldDB" id="A0A1G8W000"/>